<sequence>MFKFDFDLEDIDESLDVVDVHPGRSSQASPLDSKQKVDALQFRQLSVEDLLDALPPLVSYSPLTIPLSTNGSLKSLDLVRRDLFDARFQLISEGKEQTNDEDTSKSQVHAATSDSIADKSISSHDETSEALRFLDAPSDLVPGVYEGGLKTWECALDLADYLDSQRAVSSDLHAEGSLSSPWSRVLEIGCGTGIPSIYLLHRIFSAAPPSSIDVDQPADSPDYKFHIHLQDFNASVLELMTLPNILLNWYISPASKAYREALPADEDGAATDASASPNPTLPGELHITPELKTAFLASLRSLGISIRLFAGAWESFDLDQIWAPSSSQPNGSGMSPSYDLVLTSETIYRMDSLPSLISLLRRASGAEPSPATAKAIDNAGTLANLVDAQLRVDNHGDTGSAGSTRLSAPDHVCLVAAKVLYFGVGGGVAEFVRAVEGGADRDIGQGSVSTVWEKNGGVGRCIMRVSWR</sequence>
<evidence type="ECO:0000256" key="3">
    <source>
        <dbReference type="ARBA" id="ARBA00012533"/>
    </source>
</evidence>
<keyword evidence="6" id="KW-0808">Transferase</keyword>
<dbReference type="EC" id="2.1.1.85" evidence="3"/>
<evidence type="ECO:0000256" key="10">
    <source>
        <dbReference type="SAM" id="MobiDB-lite"/>
    </source>
</evidence>
<reference evidence="12" key="1">
    <citation type="submission" date="2024-06" db="EMBL/GenBank/DDBJ databases">
        <title>Multi-omics analyses provide insights into the biosynthesis of the anticancer antibiotic pleurotin in Hohenbuehelia grisea.</title>
        <authorList>
            <person name="Weaver J.A."/>
            <person name="Alberti F."/>
        </authorList>
    </citation>
    <scope>NUCLEOTIDE SEQUENCE [LARGE SCALE GENOMIC DNA]</scope>
    <source>
        <strain evidence="12">T-177</strain>
    </source>
</reference>
<evidence type="ECO:0000313" key="12">
    <source>
        <dbReference type="Proteomes" id="UP001556367"/>
    </source>
</evidence>
<feature type="compositionally biased region" description="Polar residues" evidence="10">
    <location>
        <begin position="105"/>
        <end position="115"/>
    </location>
</feature>
<dbReference type="InterPro" id="IPR029063">
    <property type="entry name" value="SAM-dependent_MTases_sf"/>
</dbReference>
<dbReference type="Proteomes" id="UP001556367">
    <property type="component" value="Unassembled WGS sequence"/>
</dbReference>
<keyword evidence="7" id="KW-0949">S-adenosyl-L-methionine</keyword>
<evidence type="ECO:0000256" key="9">
    <source>
        <dbReference type="ARBA" id="ARBA00038126"/>
    </source>
</evidence>
<evidence type="ECO:0000256" key="1">
    <source>
        <dbReference type="ARBA" id="ARBA00004123"/>
    </source>
</evidence>
<dbReference type="Gene3D" id="3.40.50.150">
    <property type="entry name" value="Vaccinia Virus protein VP39"/>
    <property type="match status" value="1"/>
</dbReference>
<feature type="region of interest" description="Disordered" evidence="10">
    <location>
        <begin position="95"/>
        <end position="122"/>
    </location>
</feature>
<organism evidence="11 12">
    <name type="scientific">Hohenbuehelia grisea</name>
    <dbReference type="NCBI Taxonomy" id="104357"/>
    <lineage>
        <taxon>Eukaryota</taxon>
        <taxon>Fungi</taxon>
        <taxon>Dikarya</taxon>
        <taxon>Basidiomycota</taxon>
        <taxon>Agaricomycotina</taxon>
        <taxon>Agaricomycetes</taxon>
        <taxon>Agaricomycetidae</taxon>
        <taxon>Agaricales</taxon>
        <taxon>Pleurotineae</taxon>
        <taxon>Pleurotaceae</taxon>
        <taxon>Hohenbuehelia</taxon>
    </lineage>
</organism>
<accession>A0ABR3JU03</accession>
<evidence type="ECO:0000256" key="2">
    <source>
        <dbReference type="ARBA" id="ARBA00004496"/>
    </source>
</evidence>
<evidence type="ECO:0000256" key="4">
    <source>
        <dbReference type="ARBA" id="ARBA00022490"/>
    </source>
</evidence>
<dbReference type="PANTHER" id="PTHR14614:SF39">
    <property type="entry name" value="HISTIDINE PROTEIN METHYLTRANSFERASE 1 HOMOLOG"/>
    <property type="match status" value="1"/>
</dbReference>
<feature type="compositionally biased region" description="Basic and acidic residues" evidence="10">
    <location>
        <begin position="95"/>
        <end position="104"/>
    </location>
</feature>
<gene>
    <name evidence="11" type="ORF">HGRIS_014614</name>
</gene>
<dbReference type="EMBL" id="JASNQZ010000003">
    <property type="protein sequence ID" value="KAL0959360.1"/>
    <property type="molecule type" value="Genomic_DNA"/>
</dbReference>
<name>A0ABR3JU03_9AGAR</name>
<evidence type="ECO:0000256" key="5">
    <source>
        <dbReference type="ARBA" id="ARBA00022603"/>
    </source>
</evidence>
<evidence type="ECO:0000256" key="6">
    <source>
        <dbReference type="ARBA" id="ARBA00022679"/>
    </source>
</evidence>
<evidence type="ECO:0000256" key="7">
    <source>
        <dbReference type="ARBA" id="ARBA00022691"/>
    </source>
</evidence>
<dbReference type="SUPFAM" id="SSF53335">
    <property type="entry name" value="S-adenosyl-L-methionine-dependent methyltransferases"/>
    <property type="match status" value="1"/>
</dbReference>
<keyword evidence="8" id="KW-0539">Nucleus</keyword>
<evidence type="ECO:0000313" key="11">
    <source>
        <dbReference type="EMBL" id="KAL0959360.1"/>
    </source>
</evidence>
<comment type="caution">
    <text evidence="11">The sequence shown here is derived from an EMBL/GenBank/DDBJ whole genome shotgun (WGS) entry which is preliminary data.</text>
</comment>
<dbReference type="PANTHER" id="PTHR14614">
    <property type="entry name" value="HEPATOCELLULAR CARCINOMA-ASSOCIATED ANTIGEN"/>
    <property type="match status" value="1"/>
</dbReference>
<comment type="similarity">
    <text evidence="9">Belongs to the methyltransferase superfamily. METTL18 family.</text>
</comment>
<dbReference type="InterPro" id="IPR019410">
    <property type="entry name" value="Methyltransf_16"/>
</dbReference>
<proteinExistence type="inferred from homology"/>
<keyword evidence="12" id="KW-1185">Reference proteome</keyword>
<keyword evidence="4" id="KW-0963">Cytoplasm</keyword>
<keyword evidence="5" id="KW-0489">Methyltransferase</keyword>
<evidence type="ECO:0000256" key="8">
    <source>
        <dbReference type="ARBA" id="ARBA00023242"/>
    </source>
</evidence>
<protein>
    <recommendedName>
        <fullName evidence="3">protein-histidine N-methyltransferase</fullName>
        <ecNumber evidence="3">2.1.1.85</ecNumber>
    </recommendedName>
</protein>
<comment type="subcellular location">
    <subcellularLocation>
        <location evidence="2">Cytoplasm</location>
    </subcellularLocation>
    <subcellularLocation>
        <location evidence="1">Nucleus</location>
    </subcellularLocation>
</comment>